<gene>
    <name evidence="8" type="ORF">GW579_16735</name>
</gene>
<dbReference type="SUPFAM" id="SSF49401">
    <property type="entry name" value="Bacterial adhesins"/>
    <property type="match status" value="1"/>
</dbReference>
<evidence type="ECO:0000313" key="8">
    <source>
        <dbReference type="EMBL" id="NGX88726.1"/>
    </source>
</evidence>
<dbReference type="Proteomes" id="UP000476696">
    <property type="component" value="Unassembled WGS sequence"/>
</dbReference>
<dbReference type="Pfam" id="PF00419">
    <property type="entry name" value="Fimbrial"/>
    <property type="match status" value="1"/>
</dbReference>
<feature type="domain" description="Fimbrial-type adhesion" evidence="6">
    <location>
        <begin position="176"/>
        <end position="313"/>
    </location>
</feature>
<evidence type="ECO:0000259" key="6">
    <source>
        <dbReference type="Pfam" id="PF00419"/>
    </source>
</evidence>
<dbReference type="EMBL" id="JAADJS010000003">
    <property type="protein sequence ID" value="NGX88726.1"/>
    <property type="molecule type" value="Genomic_DNA"/>
</dbReference>
<comment type="similarity">
    <text evidence="2">Belongs to the fimbrial protein family.</text>
</comment>
<comment type="caution">
    <text evidence="8">The sequence shown here is derived from an EMBL/GenBank/DDBJ whole genome shotgun (WGS) entry which is preliminary data.</text>
</comment>
<keyword evidence="9" id="KW-1185">Reference proteome</keyword>
<dbReference type="Gene3D" id="2.60.40.1090">
    <property type="entry name" value="Fimbrial-type adhesion domain"/>
    <property type="match status" value="1"/>
</dbReference>
<organism evidence="8 9">
    <name type="scientific">Rahnella contaminans</name>
    <dbReference type="NCBI Taxonomy" id="2703882"/>
    <lineage>
        <taxon>Bacteria</taxon>
        <taxon>Pseudomonadati</taxon>
        <taxon>Pseudomonadota</taxon>
        <taxon>Gammaproteobacteria</taxon>
        <taxon>Enterobacterales</taxon>
        <taxon>Yersiniaceae</taxon>
        <taxon>Rahnella</taxon>
    </lineage>
</organism>
<evidence type="ECO:0000313" key="9">
    <source>
        <dbReference type="Proteomes" id="UP000476696"/>
    </source>
</evidence>
<sequence>MKQKLYLILTLIFMFGFSLQANAGCDTSAKSNSQVSFGTITVQKDLPIGAVIASVRNVVQNHGQIMYCSSSGSISFKMLYGGGIKTSISHVYATNIPGVGISSYYYDKSIYYDSPSRDLSMPQKTVFYLNESIVELVKTGPISSGELDSGTVGVSYGNDAPTNYAISTSLINTRINAVQCSISNPSINVHLDDVLGADLNNVGTTVKDKNFDIGLQCDASAKINIKLTGVQNTETSTLGVLQLSNAGRDDVAKGVGIQMLYDNTPIELNKNMPLKTSSGGQETFTFTARYYQTNSTVTTGSANATATLEITYQ</sequence>
<dbReference type="RefSeq" id="WP_165060370.1">
    <property type="nucleotide sequence ID" value="NZ_JAADJS010000003.1"/>
</dbReference>
<dbReference type="PANTHER" id="PTHR33420:SF12">
    <property type="entry name" value="FIMBRIN-LIKE PROTEIN FIMI-RELATED"/>
    <property type="match status" value="1"/>
</dbReference>
<evidence type="ECO:0000256" key="1">
    <source>
        <dbReference type="ARBA" id="ARBA00004561"/>
    </source>
</evidence>
<dbReference type="PANTHER" id="PTHR33420">
    <property type="entry name" value="FIMBRIAL SUBUNIT ELFA-RELATED"/>
    <property type="match status" value="1"/>
</dbReference>
<evidence type="ECO:0000259" key="7">
    <source>
        <dbReference type="Pfam" id="PF22003"/>
    </source>
</evidence>
<dbReference type="InterPro" id="IPR054160">
    <property type="entry name" value="MrkD_recept-bd"/>
</dbReference>
<dbReference type="Pfam" id="PF22003">
    <property type="entry name" value="MrkDrd"/>
    <property type="match status" value="1"/>
</dbReference>
<reference evidence="8 9" key="2">
    <citation type="submission" date="2020-03" db="EMBL/GenBank/DDBJ databases">
        <title>Rahnella aceri sp. nov., isoated from traditional Jeju Makgeolli.</title>
        <authorList>
            <person name="Kim I.S."/>
            <person name="Jeon D."/>
        </authorList>
    </citation>
    <scope>NUCLEOTIDE SEQUENCE [LARGE SCALE GENOMIC DNA]</scope>
    <source>
        <strain evidence="8 9">Lac-M11</strain>
    </source>
</reference>
<dbReference type="InterPro" id="IPR008966">
    <property type="entry name" value="Adhesion_dom_sf"/>
</dbReference>
<dbReference type="InterPro" id="IPR000259">
    <property type="entry name" value="Adhesion_dom_fimbrial"/>
</dbReference>
<name>A0A6M2B5W9_9GAMM</name>
<evidence type="ECO:0000256" key="3">
    <source>
        <dbReference type="ARBA" id="ARBA00022729"/>
    </source>
</evidence>
<dbReference type="InterPro" id="IPR050263">
    <property type="entry name" value="Bact_Fimbrial_Adh_Pro"/>
</dbReference>
<protein>
    <submittedName>
        <fullName evidence="8">Fimbrial protein</fullName>
    </submittedName>
</protein>
<keyword evidence="4" id="KW-0281">Fimbrium</keyword>
<accession>A0A6M2B5W9</accession>
<dbReference type="AlphaFoldDB" id="A0A6M2B5W9"/>
<comment type="subcellular location">
    <subcellularLocation>
        <location evidence="1">Fimbrium</location>
    </subcellularLocation>
</comment>
<keyword evidence="3 5" id="KW-0732">Signal</keyword>
<dbReference type="GO" id="GO:0043709">
    <property type="term" value="P:cell adhesion involved in single-species biofilm formation"/>
    <property type="evidence" value="ECO:0007669"/>
    <property type="project" value="TreeGrafter"/>
</dbReference>
<evidence type="ECO:0000256" key="2">
    <source>
        <dbReference type="ARBA" id="ARBA00006671"/>
    </source>
</evidence>
<feature type="domain" description="MrkD-like receptor binding" evidence="7">
    <location>
        <begin position="35"/>
        <end position="166"/>
    </location>
</feature>
<feature type="signal peptide" evidence="5">
    <location>
        <begin position="1"/>
        <end position="23"/>
    </location>
</feature>
<dbReference type="Gene3D" id="2.60.40.3310">
    <property type="match status" value="1"/>
</dbReference>
<dbReference type="InterPro" id="IPR036937">
    <property type="entry name" value="Adhesion_dom_fimbrial_sf"/>
</dbReference>
<proteinExistence type="inferred from homology"/>
<dbReference type="GO" id="GO:0009289">
    <property type="term" value="C:pilus"/>
    <property type="evidence" value="ECO:0007669"/>
    <property type="project" value="UniProtKB-SubCell"/>
</dbReference>
<reference evidence="8 9" key="1">
    <citation type="submission" date="2020-01" db="EMBL/GenBank/DDBJ databases">
        <authorList>
            <person name="Lee S.D."/>
        </authorList>
    </citation>
    <scope>NUCLEOTIDE SEQUENCE [LARGE SCALE GENOMIC DNA]</scope>
    <source>
        <strain evidence="8 9">Lac-M11</strain>
    </source>
</reference>
<feature type="chain" id="PRO_5026899673" evidence="5">
    <location>
        <begin position="24"/>
        <end position="313"/>
    </location>
</feature>
<evidence type="ECO:0000256" key="5">
    <source>
        <dbReference type="SAM" id="SignalP"/>
    </source>
</evidence>
<evidence type="ECO:0000256" key="4">
    <source>
        <dbReference type="ARBA" id="ARBA00023263"/>
    </source>
</evidence>